<feature type="region of interest" description="Disordered" evidence="1">
    <location>
        <begin position="110"/>
        <end position="129"/>
    </location>
</feature>
<evidence type="ECO:0000313" key="2">
    <source>
        <dbReference type="EMBL" id="CAF1834734.1"/>
    </source>
</evidence>
<dbReference type="Proteomes" id="UP001295469">
    <property type="component" value="Chromosome C04"/>
</dbReference>
<evidence type="ECO:0000256" key="1">
    <source>
        <dbReference type="SAM" id="MobiDB-lite"/>
    </source>
</evidence>
<feature type="non-terminal residue" evidence="2">
    <location>
        <position position="168"/>
    </location>
</feature>
<organism evidence="2">
    <name type="scientific">Brassica napus</name>
    <name type="common">Rape</name>
    <dbReference type="NCBI Taxonomy" id="3708"/>
    <lineage>
        <taxon>Eukaryota</taxon>
        <taxon>Viridiplantae</taxon>
        <taxon>Streptophyta</taxon>
        <taxon>Embryophyta</taxon>
        <taxon>Tracheophyta</taxon>
        <taxon>Spermatophyta</taxon>
        <taxon>Magnoliopsida</taxon>
        <taxon>eudicotyledons</taxon>
        <taxon>Gunneridae</taxon>
        <taxon>Pentapetalae</taxon>
        <taxon>rosids</taxon>
        <taxon>malvids</taxon>
        <taxon>Brassicales</taxon>
        <taxon>Brassicaceae</taxon>
        <taxon>Brassiceae</taxon>
        <taxon>Brassica</taxon>
    </lineage>
</organism>
<dbReference type="AlphaFoldDB" id="A0A816JEA8"/>
<protein>
    <submittedName>
        <fullName evidence="2">(rape) hypothetical protein</fullName>
    </submittedName>
</protein>
<accession>A0A816JEA8</accession>
<feature type="compositionally biased region" description="Low complexity" evidence="1">
    <location>
        <begin position="14"/>
        <end position="27"/>
    </location>
</feature>
<name>A0A816JEA8_BRANA</name>
<feature type="compositionally biased region" description="Polar residues" evidence="1">
    <location>
        <begin position="1"/>
        <end position="13"/>
    </location>
</feature>
<proteinExistence type="predicted"/>
<sequence length="168" mass="17947">MIATSEVTLPTIQPSDCSSPSGPSSAPHELASSLPLLKTRPSVIFTDAGVIITPPSSPLCTHVYSVENQDPPPPSDIWLAQSSPKTNLLAREKIIHLLALPAVHHSRPVIPKTYKKHPPQTKSSPQKHLLSPNPFACLSNLFSDLSASPSLPSFQSTFPDVGSFLETG</sequence>
<reference evidence="2" key="1">
    <citation type="submission" date="2021-01" db="EMBL/GenBank/DDBJ databases">
        <authorList>
            <consortium name="Genoscope - CEA"/>
            <person name="William W."/>
        </authorList>
    </citation>
    <scope>NUCLEOTIDE SEQUENCE</scope>
</reference>
<feature type="region of interest" description="Disordered" evidence="1">
    <location>
        <begin position="1"/>
        <end position="30"/>
    </location>
</feature>
<dbReference type="EMBL" id="HG994368">
    <property type="protein sequence ID" value="CAF1834734.1"/>
    <property type="molecule type" value="Genomic_DNA"/>
</dbReference>
<gene>
    <name evidence="2" type="ORF">DARMORV10_C04P25070.1</name>
</gene>